<dbReference type="GO" id="GO:0006508">
    <property type="term" value="P:proteolysis"/>
    <property type="evidence" value="ECO:0007669"/>
    <property type="project" value="UniProtKB-KW"/>
</dbReference>
<dbReference type="Gene3D" id="3.40.630.10">
    <property type="entry name" value="Zn peptidases"/>
    <property type="match status" value="1"/>
</dbReference>
<keyword evidence="4" id="KW-0378">Hydrolase</keyword>
<dbReference type="PANTHER" id="PTHR11705:SF143">
    <property type="entry name" value="SLL0236 PROTEIN"/>
    <property type="match status" value="1"/>
</dbReference>
<reference evidence="11 12" key="1">
    <citation type="submission" date="2017-01" db="EMBL/GenBank/DDBJ databases">
        <authorList>
            <person name="Mah S.A."/>
            <person name="Swanson W.J."/>
            <person name="Moy G.W."/>
            <person name="Vacquier V.D."/>
        </authorList>
    </citation>
    <scope>NUCLEOTIDE SEQUENCE [LARGE SCALE GENOMIC DNA]</scope>
    <source>
        <strain evidence="11 12">NIO-1016</strain>
    </source>
</reference>
<evidence type="ECO:0000256" key="3">
    <source>
        <dbReference type="ARBA" id="ARBA00022670"/>
    </source>
</evidence>
<evidence type="ECO:0000256" key="2">
    <source>
        <dbReference type="ARBA" id="ARBA00005988"/>
    </source>
</evidence>
<dbReference type="GO" id="GO:0005615">
    <property type="term" value="C:extracellular space"/>
    <property type="evidence" value="ECO:0007669"/>
    <property type="project" value="TreeGrafter"/>
</dbReference>
<dbReference type="PRINTS" id="PR00765">
    <property type="entry name" value="CRBOXYPTASEA"/>
</dbReference>
<reference evidence="13" key="2">
    <citation type="submission" date="2017-03" db="EMBL/GenBank/DDBJ databases">
        <title>Bacillus sp. V-88(T) DSM27956, whole genome shotgun sequencing project.</title>
        <authorList>
            <person name="Dastager S.G."/>
            <person name="Neurgaonkar P.S."/>
            <person name="Dharne M.S."/>
        </authorList>
    </citation>
    <scope>NUCLEOTIDE SEQUENCE [LARGE SCALE GENOMIC DNA]</scope>
    <source>
        <strain evidence="13">DSM 25145</strain>
    </source>
</reference>
<evidence type="ECO:0000313" key="12">
    <source>
        <dbReference type="Proteomes" id="UP000186385"/>
    </source>
</evidence>
<evidence type="ECO:0000259" key="9">
    <source>
        <dbReference type="PROSITE" id="PS52035"/>
    </source>
</evidence>
<reference evidence="10" key="3">
    <citation type="submission" date="2017-03" db="EMBL/GenBank/DDBJ databases">
        <authorList>
            <person name="Dastager S.G."/>
            <person name="Neurgaonkar P.S."/>
            <person name="Dharne M.S."/>
        </authorList>
    </citation>
    <scope>NUCLEOTIDE SEQUENCE</scope>
    <source>
        <strain evidence="10">DSM 25145</strain>
    </source>
</reference>
<evidence type="ECO:0000256" key="7">
    <source>
        <dbReference type="PROSITE-ProRule" id="PRU01379"/>
    </source>
</evidence>
<dbReference type="Pfam" id="PF00246">
    <property type="entry name" value="Peptidase_M14"/>
    <property type="match status" value="1"/>
</dbReference>
<feature type="domain" description="Peptidase M14" evidence="9">
    <location>
        <begin position="242"/>
        <end position="538"/>
    </location>
</feature>
<keyword evidence="13" id="KW-1185">Reference proteome</keyword>
<organism evidence="11 12">
    <name type="scientific">Domibacillus enclensis</name>
    <dbReference type="NCBI Taxonomy" id="1017273"/>
    <lineage>
        <taxon>Bacteria</taxon>
        <taxon>Bacillati</taxon>
        <taxon>Bacillota</taxon>
        <taxon>Bacilli</taxon>
        <taxon>Bacillales</taxon>
        <taxon>Bacillaceae</taxon>
        <taxon>Domibacillus</taxon>
    </lineage>
</organism>
<evidence type="ECO:0000256" key="4">
    <source>
        <dbReference type="ARBA" id="ARBA00022801"/>
    </source>
</evidence>
<gene>
    <name evidence="10" type="ORF">B1B05_05475</name>
    <name evidence="11" type="ORF">SAMN05443094_102319</name>
</gene>
<dbReference type="PROSITE" id="PS52035">
    <property type="entry name" value="PEPTIDASE_M14"/>
    <property type="match status" value="1"/>
</dbReference>
<dbReference type="GO" id="GO:0004181">
    <property type="term" value="F:metallocarboxypeptidase activity"/>
    <property type="evidence" value="ECO:0007669"/>
    <property type="project" value="InterPro"/>
</dbReference>
<proteinExistence type="inferred from homology"/>
<keyword evidence="8" id="KW-0732">Signal</keyword>
<evidence type="ECO:0000313" key="13">
    <source>
        <dbReference type="Proteomes" id="UP000215545"/>
    </source>
</evidence>
<keyword evidence="5" id="KW-0862">Zinc</keyword>
<dbReference type="RefSeq" id="WP_052698501.1">
    <property type="nucleotide sequence ID" value="NZ_FTLX01000002.1"/>
</dbReference>
<dbReference type="CDD" id="cd06229">
    <property type="entry name" value="M14_Endopeptidase_I"/>
    <property type="match status" value="1"/>
</dbReference>
<comment type="cofactor">
    <cofactor evidence="1">
        <name>Zn(2+)</name>
        <dbReference type="ChEBI" id="CHEBI:29105"/>
    </cofactor>
</comment>
<dbReference type="AlphaFoldDB" id="A0A1N6S5B4"/>
<dbReference type="PANTHER" id="PTHR11705">
    <property type="entry name" value="PROTEASE FAMILY M14 CARBOXYPEPTIDASE A,B"/>
    <property type="match status" value="1"/>
</dbReference>
<comment type="similarity">
    <text evidence="2 7">Belongs to the peptidase M14 family.</text>
</comment>
<dbReference type="GO" id="GO:0008270">
    <property type="term" value="F:zinc ion binding"/>
    <property type="evidence" value="ECO:0007669"/>
    <property type="project" value="InterPro"/>
</dbReference>
<dbReference type="InterPro" id="IPR034274">
    <property type="entry name" value="ENP1_M14_CPD"/>
</dbReference>
<dbReference type="EMBL" id="MWSK01000002">
    <property type="protein sequence ID" value="OXS79220.1"/>
    <property type="molecule type" value="Genomic_DNA"/>
</dbReference>
<feature type="chain" id="PRO_5009938138" evidence="8">
    <location>
        <begin position="26"/>
        <end position="538"/>
    </location>
</feature>
<evidence type="ECO:0000313" key="11">
    <source>
        <dbReference type="EMBL" id="SIQ36281.1"/>
    </source>
</evidence>
<dbReference type="SMART" id="SM00631">
    <property type="entry name" value="Zn_pept"/>
    <property type="match status" value="1"/>
</dbReference>
<evidence type="ECO:0000256" key="5">
    <source>
        <dbReference type="ARBA" id="ARBA00022833"/>
    </source>
</evidence>
<keyword evidence="6" id="KW-0482">Metalloprotease</keyword>
<evidence type="ECO:0000313" key="10">
    <source>
        <dbReference type="EMBL" id="OXS79220.1"/>
    </source>
</evidence>
<feature type="active site" description="Proton donor/acceptor" evidence="7">
    <location>
        <position position="503"/>
    </location>
</feature>
<feature type="signal peptide" evidence="8">
    <location>
        <begin position="1"/>
        <end position="25"/>
    </location>
</feature>
<keyword evidence="11" id="KW-0121">Carboxypeptidase</keyword>
<accession>A0A1N6S5B4</accession>
<dbReference type="InterPro" id="IPR000834">
    <property type="entry name" value="Peptidase_M14"/>
</dbReference>
<sequence length="538" mass="58999">MKKWLSILFISLLLAASLPPLAPQAAVYVLTKTDTVIYSPPSGGNEAVLTPIAANTNVKVIEEQEARIRVTWQGVNGFIARENLLMEENEEPAPPSSSFIRLEADAELLEKQHGTYVKTGRLLTGEVFKKTGTENGYVSFVFGQTTGYVAEAAVSTLSEASLAGGVQPGYTYQNRAITRKTTDLLYSKNGTLTPLGRLQSGVALDTRAAYRDYYIVDIGGRTAYIRKEDVTLYTGNYVDPFKTITYTQMVQDLKELVLWHPDIASLEVIGKSVDGRDLYALKLGTGKEEILVNASHHAREHITTNVVMEMADQYAHLFKTNGSMNGYGVRSILQKSAIYFVPMVNPDGVSLVQLGAGSAKNKAAALKLNGGSSNFAAWKANVRGVDLNRNYPADWKNICCDPGKPSSQNYKGPKALSEPEAKAMADFVQKRSFKTSASYHSSGQIIFWHFYQSGARKSRDLAIARKVSQKTGYSLVAARSNPSGGGFNDWFIQNEQKPGVTIEVSPYVGNRPVPLVYFSSIWQQNNSIGLMLANEKIQ</sequence>
<protein>
    <submittedName>
        <fullName evidence="11">Zinc carboxypeptidase</fullName>
    </submittedName>
</protein>
<evidence type="ECO:0000256" key="8">
    <source>
        <dbReference type="SAM" id="SignalP"/>
    </source>
</evidence>
<evidence type="ECO:0000256" key="6">
    <source>
        <dbReference type="ARBA" id="ARBA00023049"/>
    </source>
</evidence>
<evidence type="ECO:0000256" key="1">
    <source>
        <dbReference type="ARBA" id="ARBA00001947"/>
    </source>
</evidence>
<keyword evidence="3" id="KW-0645">Protease</keyword>
<dbReference type="STRING" id="1017273.SAMN05443094_102319"/>
<name>A0A1N6S5B4_9BACI</name>
<dbReference type="SUPFAM" id="SSF53187">
    <property type="entry name" value="Zn-dependent exopeptidases"/>
    <property type="match status" value="1"/>
</dbReference>
<dbReference type="Proteomes" id="UP000215545">
    <property type="component" value="Unassembled WGS sequence"/>
</dbReference>
<dbReference type="Proteomes" id="UP000186385">
    <property type="component" value="Unassembled WGS sequence"/>
</dbReference>
<dbReference type="EMBL" id="FTLX01000002">
    <property type="protein sequence ID" value="SIQ36281.1"/>
    <property type="molecule type" value="Genomic_DNA"/>
</dbReference>
<dbReference type="OrthoDB" id="9802862at2"/>